<dbReference type="HAMAP" id="MF_02220">
    <property type="entry name" value="XylB"/>
    <property type="match status" value="1"/>
</dbReference>
<evidence type="ECO:0000256" key="7">
    <source>
        <dbReference type="RuleBase" id="RU364073"/>
    </source>
</evidence>
<keyword evidence="3 6" id="KW-0547">Nucleotide-binding</keyword>
<dbReference type="InterPro" id="IPR018484">
    <property type="entry name" value="FGGY_N"/>
</dbReference>
<feature type="binding site" evidence="6">
    <location>
        <begin position="77"/>
        <end position="78"/>
    </location>
    <ligand>
        <name>substrate</name>
    </ligand>
</feature>
<dbReference type="InterPro" id="IPR043129">
    <property type="entry name" value="ATPase_NBD"/>
</dbReference>
<dbReference type="GO" id="GO:0005998">
    <property type="term" value="P:xylulose catabolic process"/>
    <property type="evidence" value="ECO:0007669"/>
    <property type="project" value="UniProtKB-UniRule"/>
</dbReference>
<evidence type="ECO:0000256" key="5">
    <source>
        <dbReference type="ARBA" id="ARBA00022840"/>
    </source>
</evidence>
<dbReference type="CDD" id="cd07808">
    <property type="entry name" value="ASKHA_NBD_FGGY_EcXK-like"/>
    <property type="match status" value="1"/>
</dbReference>
<comment type="catalytic activity">
    <reaction evidence="6 7">
        <text>D-xylulose + ATP = D-xylulose 5-phosphate + ADP + H(+)</text>
        <dbReference type="Rhea" id="RHEA:10964"/>
        <dbReference type="ChEBI" id="CHEBI:15378"/>
        <dbReference type="ChEBI" id="CHEBI:17140"/>
        <dbReference type="ChEBI" id="CHEBI:30616"/>
        <dbReference type="ChEBI" id="CHEBI:57737"/>
        <dbReference type="ChEBI" id="CHEBI:456216"/>
        <dbReference type="EC" id="2.7.1.17"/>
    </reaction>
</comment>
<dbReference type="EMBL" id="CP003984">
    <property type="protein sequence ID" value="AII86077.1"/>
    <property type="molecule type" value="Genomic_DNA"/>
</dbReference>
<protein>
    <recommendedName>
        <fullName evidence="6 7">Xylulose kinase</fullName>
        <shortName evidence="6 7">Xylulokinase</shortName>
        <ecNumber evidence="6 7">2.7.1.17</ecNumber>
    </recommendedName>
</protein>
<evidence type="ECO:0000313" key="11">
    <source>
        <dbReference type="Proteomes" id="UP000028680"/>
    </source>
</evidence>
<evidence type="ECO:0000256" key="1">
    <source>
        <dbReference type="ARBA" id="ARBA00009156"/>
    </source>
</evidence>
<keyword evidence="5 6" id="KW-0067">ATP-binding</keyword>
<evidence type="ECO:0000256" key="2">
    <source>
        <dbReference type="ARBA" id="ARBA00022679"/>
    </source>
</evidence>
<dbReference type="PIRSF" id="PIRSF000538">
    <property type="entry name" value="GlpK"/>
    <property type="match status" value="1"/>
</dbReference>
<dbReference type="EC" id="2.7.1.17" evidence="6 7"/>
<dbReference type="InterPro" id="IPR006000">
    <property type="entry name" value="Xylulokinase"/>
</dbReference>
<evidence type="ECO:0000259" key="9">
    <source>
        <dbReference type="Pfam" id="PF02782"/>
    </source>
</evidence>
<keyword evidence="4 6" id="KW-0418">Kinase</keyword>
<proteinExistence type="inferred from homology"/>
<sequence length="484" mass="50775">MYIGLDLGTSGLKGIVIDDAQTICAEATAPLQVTRPKAGWSEQAPQDWLEAAEAVLSSLAAQADLSAVRAIGLSAHMHGATLLDDQDRVVRPCILWNDTRAAAEADVMDRNPIFRKLTGNIVFPGFTAPKLAWVRRWEPEVFAKVAKVLLPKDYLRLWLSAAHVAEMSDAAGTSWLDVGARAWSDELLEATGLQRAHMPDLVEGSEPSGMLRRDLAARWGMRADVVIAGGGGDNAASAIGVGVVRSGEAFVSLGTSGVLFAASDAYQPDPASAVHSFCHAVPQTWHQMGVILAASDALSWFGRVLGAAPEDMTSGLGPLQAPSATLFLPYLGGERTPHNDAVIRASFLNLDHSTDHVAMTRAVMEGVTYAVRDSFDALTSTGTKIERLLAVGGGSKSDYWVQAIATILGLPIELPVSGDFGGAFGAARLAMMAAGAKVSDVAYAPKIARVIDPAPGLTDEFMAGLSAYRAAYQALKGLGGSAAG</sequence>
<dbReference type="KEGG" id="ptp:RCA23_c05170"/>
<accession>A0AAN0VHF8</accession>
<dbReference type="GO" id="GO:0042732">
    <property type="term" value="P:D-xylose metabolic process"/>
    <property type="evidence" value="ECO:0007669"/>
    <property type="project" value="UniProtKB-KW"/>
</dbReference>
<dbReference type="PANTHER" id="PTHR43095">
    <property type="entry name" value="SUGAR KINASE"/>
    <property type="match status" value="1"/>
</dbReference>
<feature type="domain" description="Carbohydrate kinase FGGY C-terminal" evidence="9">
    <location>
        <begin position="250"/>
        <end position="434"/>
    </location>
</feature>
<feature type="domain" description="Carbohydrate kinase FGGY N-terminal" evidence="8">
    <location>
        <begin position="1"/>
        <end position="240"/>
    </location>
</feature>
<dbReference type="Gene3D" id="3.30.420.40">
    <property type="match status" value="2"/>
</dbReference>
<evidence type="ECO:0000256" key="6">
    <source>
        <dbReference type="HAMAP-Rule" id="MF_02220"/>
    </source>
</evidence>
<dbReference type="PANTHER" id="PTHR43095:SF6">
    <property type="entry name" value="XYLULOSE KINASE"/>
    <property type="match status" value="1"/>
</dbReference>
<feature type="site" description="Important for activity" evidence="6">
    <location>
        <position position="6"/>
    </location>
</feature>
<dbReference type="SUPFAM" id="SSF53067">
    <property type="entry name" value="Actin-like ATPase domain"/>
    <property type="match status" value="2"/>
</dbReference>
<comment type="function">
    <text evidence="6">Catalyzes the phosphorylation of D-xylulose to D-xylulose 5-phosphate.</text>
</comment>
<dbReference type="RefSeq" id="WP_044048931.1">
    <property type="nucleotide sequence ID" value="NZ_CP003984.1"/>
</dbReference>
<dbReference type="InterPro" id="IPR000577">
    <property type="entry name" value="Carb_kinase_FGGY"/>
</dbReference>
<evidence type="ECO:0000256" key="3">
    <source>
        <dbReference type="ARBA" id="ARBA00022741"/>
    </source>
</evidence>
<dbReference type="NCBIfam" id="TIGR01312">
    <property type="entry name" value="XylB"/>
    <property type="match status" value="1"/>
</dbReference>
<keyword evidence="6 7" id="KW-0119">Carbohydrate metabolism</keyword>
<keyword evidence="2 6" id="KW-0808">Transferase</keyword>
<keyword evidence="11" id="KW-1185">Reference proteome</keyword>
<evidence type="ECO:0000256" key="4">
    <source>
        <dbReference type="ARBA" id="ARBA00022777"/>
    </source>
</evidence>
<organism evidence="10 11">
    <name type="scientific">Planktomarina temperata RCA23</name>
    <dbReference type="NCBI Taxonomy" id="666509"/>
    <lineage>
        <taxon>Bacteria</taxon>
        <taxon>Pseudomonadati</taxon>
        <taxon>Pseudomonadota</taxon>
        <taxon>Alphaproteobacteria</taxon>
        <taxon>Rhodobacterales</taxon>
        <taxon>Paracoccaceae</taxon>
        <taxon>Planktomarina</taxon>
    </lineage>
</organism>
<reference evidence="10 11" key="1">
    <citation type="journal article" date="2014" name="ISME J.">
        <title>Adaptation of an abundant Roseobacter RCA organism to pelagic systems revealed by genomic and transcriptomic analyses.</title>
        <authorList>
            <person name="Voget S."/>
            <person name="Wemheuer B."/>
            <person name="Brinkhoff T."/>
            <person name="Vollmers J."/>
            <person name="Dietrich S."/>
            <person name="Giebel H.A."/>
            <person name="Beardsley C."/>
            <person name="Sardemann C."/>
            <person name="Bakenhus I."/>
            <person name="Billerbeck S."/>
            <person name="Daniel R."/>
            <person name="Simon M."/>
        </authorList>
    </citation>
    <scope>NUCLEOTIDE SEQUENCE [LARGE SCALE GENOMIC DNA]</scope>
    <source>
        <strain evidence="10 11">RCA23</strain>
    </source>
</reference>
<evidence type="ECO:0000313" key="10">
    <source>
        <dbReference type="EMBL" id="AII86077.1"/>
    </source>
</evidence>
<dbReference type="Pfam" id="PF02782">
    <property type="entry name" value="FGGY_C"/>
    <property type="match status" value="1"/>
</dbReference>
<dbReference type="GO" id="GO:0005524">
    <property type="term" value="F:ATP binding"/>
    <property type="evidence" value="ECO:0007669"/>
    <property type="project" value="UniProtKB-UniRule"/>
</dbReference>
<keyword evidence="6 7" id="KW-0859">Xylose metabolism</keyword>
<dbReference type="Proteomes" id="UP000028680">
    <property type="component" value="Chromosome"/>
</dbReference>
<dbReference type="GO" id="GO:0004856">
    <property type="term" value="F:D-xylulokinase activity"/>
    <property type="evidence" value="ECO:0007669"/>
    <property type="project" value="UniProtKB-UniRule"/>
</dbReference>
<comment type="similarity">
    <text evidence="1 6 7">Belongs to the FGGY kinase family.</text>
</comment>
<dbReference type="InterPro" id="IPR018485">
    <property type="entry name" value="FGGY_C"/>
</dbReference>
<name>A0AAN0VHF8_9RHOB</name>
<gene>
    <name evidence="10" type="primary">xylB1</name>
    <name evidence="6 7" type="synonym">xylB</name>
    <name evidence="10" type="ORF">RCA23_c05170</name>
</gene>
<dbReference type="AlphaFoldDB" id="A0AAN0VHF8"/>
<dbReference type="InterPro" id="IPR050406">
    <property type="entry name" value="FGGY_Carb_Kinase"/>
</dbReference>
<feature type="active site" description="Proton acceptor" evidence="6">
    <location>
        <position position="233"/>
    </location>
</feature>
<evidence type="ECO:0000259" key="8">
    <source>
        <dbReference type="Pfam" id="PF00370"/>
    </source>
</evidence>
<dbReference type="Pfam" id="PF00370">
    <property type="entry name" value="FGGY_N"/>
    <property type="match status" value="1"/>
</dbReference>